<dbReference type="AlphaFoldDB" id="A0AAU9XR64"/>
<gene>
    <name evidence="1" type="ORF">PMEA_00028064</name>
</gene>
<organism evidence="1 2">
    <name type="scientific">Pocillopora meandrina</name>
    <dbReference type="NCBI Taxonomy" id="46732"/>
    <lineage>
        <taxon>Eukaryota</taxon>
        <taxon>Metazoa</taxon>
        <taxon>Cnidaria</taxon>
        <taxon>Anthozoa</taxon>
        <taxon>Hexacorallia</taxon>
        <taxon>Scleractinia</taxon>
        <taxon>Astrocoeniina</taxon>
        <taxon>Pocilloporidae</taxon>
        <taxon>Pocillopora</taxon>
    </lineage>
</organism>
<proteinExistence type="predicted"/>
<name>A0AAU9XR64_9CNID</name>
<comment type="caution">
    <text evidence="1">The sequence shown here is derived from an EMBL/GenBank/DDBJ whole genome shotgun (WGS) entry which is preliminary data.</text>
</comment>
<dbReference type="Proteomes" id="UP001159428">
    <property type="component" value="Unassembled WGS sequence"/>
</dbReference>
<evidence type="ECO:0000313" key="1">
    <source>
        <dbReference type="EMBL" id="CAH3155353.1"/>
    </source>
</evidence>
<sequence>MSDNPVCMVCNTPVVDSEDAWFLGWLDNHCIWQHKACENENFIGQENASLGETSIDDPTPSSINDSQAVGLSFNIVREGSKRKKARLIDSQGFTYNVSSRRPYATYWQFTVRSKGNYCKASVI</sequence>
<protein>
    <submittedName>
        <fullName evidence="1">Uncharacterized protein</fullName>
    </submittedName>
</protein>
<dbReference type="EMBL" id="CALNXJ010000058">
    <property type="protein sequence ID" value="CAH3155353.1"/>
    <property type="molecule type" value="Genomic_DNA"/>
</dbReference>
<accession>A0AAU9XR64</accession>
<evidence type="ECO:0000313" key="2">
    <source>
        <dbReference type="Proteomes" id="UP001159428"/>
    </source>
</evidence>
<keyword evidence="2" id="KW-1185">Reference proteome</keyword>
<reference evidence="1 2" key="1">
    <citation type="submission" date="2022-05" db="EMBL/GenBank/DDBJ databases">
        <authorList>
            <consortium name="Genoscope - CEA"/>
            <person name="William W."/>
        </authorList>
    </citation>
    <scope>NUCLEOTIDE SEQUENCE [LARGE SCALE GENOMIC DNA]</scope>
</reference>